<dbReference type="Proteomes" id="UP001177021">
    <property type="component" value="Unassembled WGS sequence"/>
</dbReference>
<proteinExistence type="predicted"/>
<dbReference type="EMBL" id="CASHSV030000513">
    <property type="protein sequence ID" value="CAJ2667095.1"/>
    <property type="molecule type" value="Genomic_DNA"/>
</dbReference>
<comment type="caution">
    <text evidence="1">The sequence shown here is derived from an EMBL/GenBank/DDBJ whole genome shotgun (WGS) entry which is preliminary data.</text>
</comment>
<keyword evidence="2" id="KW-1185">Reference proteome</keyword>
<protein>
    <submittedName>
        <fullName evidence="1">Uncharacterized protein</fullName>
    </submittedName>
</protein>
<evidence type="ECO:0000313" key="1">
    <source>
        <dbReference type="EMBL" id="CAJ2667095.1"/>
    </source>
</evidence>
<gene>
    <name evidence="1" type="ORF">MILVUS5_LOCUS31795</name>
</gene>
<sequence length="254" mass="29479">MMGDFNEIAHPEEKKGGAPTNARKCHIFNNWINDCNLLEVTTSGTRFTWRGPKWNGRDRIFKKLDRILCNVDWRLKYPEGFAKVLPRVQSDHHPIIVLLQGENNTNKNRPFRFEAAWTSHADFNNFLHSKCEKDKDIVQSLHELMTHLKKWNKETFGNIFKRKGELLSRLNGIQKSSNYGYSIFLENLEKGLQDQSSPFIKKSIFGFKNLEAYGFLMVIAIPSTIIQKPLLEGDATRSFLFVVMTDHGLMIQKF</sequence>
<reference evidence="1" key="1">
    <citation type="submission" date="2023-10" db="EMBL/GenBank/DDBJ databases">
        <authorList>
            <person name="Rodriguez Cubillos JULIANA M."/>
            <person name="De Vega J."/>
        </authorList>
    </citation>
    <scope>NUCLEOTIDE SEQUENCE</scope>
</reference>
<evidence type="ECO:0000313" key="2">
    <source>
        <dbReference type="Proteomes" id="UP001177021"/>
    </source>
</evidence>
<organism evidence="1 2">
    <name type="scientific">Trifolium pratense</name>
    <name type="common">Red clover</name>
    <dbReference type="NCBI Taxonomy" id="57577"/>
    <lineage>
        <taxon>Eukaryota</taxon>
        <taxon>Viridiplantae</taxon>
        <taxon>Streptophyta</taxon>
        <taxon>Embryophyta</taxon>
        <taxon>Tracheophyta</taxon>
        <taxon>Spermatophyta</taxon>
        <taxon>Magnoliopsida</taxon>
        <taxon>eudicotyledons</taxon>
        <taxon>Gunneridae</taxon>
        <taxon>Pentapetalae</taxon>
        <taxon>rosids</taxon>
        <taxon>fabids</taxon>
        <taxon>Fabales</taxon>
        <taxon>Fabaceae</taxon>
        <taxon>Papilionoideae</taxon>
        <taxon>50 kb inversion clade</taxon>
        <taxon>NPAAA clade</taxon>
        <taxon>Hologalegina</taxon>
        <taxon>IRL clade</taxon>
        <taxon>Trifolieae</taxon>
        <taxon>Trifolium</taxon>
    </lineage>
</organism>
<accession>A0ACB0LCN9</accession>
<name>A0ACB0LCN9_TRIPR</name>